<evidence type="ECO:0000256" key="1">
    <source>
        <dbReference type="ARBA" id="ARBA00009477"/>
    </source>
</evidence>
<dbReference type="RefSeq" id="WP_167298968.1">
    <property type="nucleotide sequence ID" value="NZ_JAASQV010000001.1"/>
</dbReference>
<feature type="domain" description="CzcB-like C-terminal circularly permuted SH3-like" evidence="6">
    <location>
        <begin position="316"/>
        <end position="376"/>
    </location>
</feature>
<proteinExistence type="inferred from homology"/>
<evidence type="ECO:0000259" key="4">
    <source>
        <dbReference type="Pfam" id="PF25954"/>
    </source>
</evidence>
<dbReference type="InterPro" id="IPR058649">
    <property type="entry name" value="CzcB_C"/>
</dbReference>
<dbReference type="InterPro" id="IPR058647">
    <property type="entry name" value="BSH_CzcB-like"/>
</dbReference>
<gene>
    <name evidence="7" type="ORF">FHR20_001578</name>
</gene>
<evidence type="ECO:0000313" key="7">
    <source>
        <dbReference type="EMBL" id="NIJ64647.1"/>
    </source>
</evidence>
<dbReference type="Gene3D" id="2.40.30.170">
    <property type="match status" value="1"/>
</dbReference>
<dbReference type="GO" id="GO:0060003">
    <property type="term" value="P:copper ion export"/>
    <property type="evidence" value="ECO:0007669"/>
    <property type="project" value="TreeGrafter"/>
</dbReference>
<dbReference type="PANTHER" id="PTHR30097">
    <property type="entry name" value="CATION EFFLUX SYSTEM PROTEIN CUSB"/>
    <property type="match status" value="1"/>
</dbReference>
<dbReference type="AlphaFoldDB" id="A0A7X5ZV05"/>
<dbReference type="Pfam" id="PF25975">
    <property type="entry name" value="CzcB_C"/>
    <property type="match status" value="1"/>
</dbReference>
<dbReference type="GO" id="GO:0022857">
    <property type="term" value="F:transmembrane transporter activity"/>
    <property type="evidence" value="ECO:0007669"/>
    <property type="project" value="InterPro"/>
</dbReference>
<organism evidence="7 8">
    <name type="scientific">Sphingomonas leidyi</name>
    <dbReference type="NCBI Taxonomy" id="68569"/>
    <lineage>
        <taxon>Bacteria</taxon>
        <taxon>Pseudomonadati</taxon>
        <taxon>Pseudomonadota</taxon>
        <taxon>Alphaproteobacteria</taxon>
        <taxon>Sphingomonadales</taxon>
        <taxon>Sphingomonadaceae</taxon>
        <taxon>Sphingomonas</taxon>
    </lineage>
</organism>
<keyword evidence="3" id="KW-0175">Coiled coil</keyword>
<keyword evidence="2" id="KW-0813">Transport</keyword>
<dbReference type="Pfam" id="PF25954">
    <property type="entry name" value="Beta-barrel_RND_2"/>
    <property type="match status" value="1"/>
</dbReference>
<dbReference type="Gene3D" id="2.40.420.20">
    <property type="match status" value="1"/>
</dbReference>
<dbReference type="SUPFAM" id="SSF111369">
    <property type="entry name" value="HlyD-like secretion proteins"/>
    <property type="match status" value="1"/>
</dbReference>
<evidence type="ECO:0000313" key="8">
    <source>
        <dbReference type="Proteomes" id="UP000564677"/>
    </source>
</evidence>
<evidence type="ECO:0000256" key="3">
    <source>
        <dbReference type="SAM" id="Coils"/>
    </source>
</evidence>
<accession>A0A7X5ZV05</accession>
<dbReference type="FunFam" id="2.40.420.20:FF:000006">
    <property type="entry name" value="RND family efflux transporter MFP subunit"/>
    <property type="match status" value="1"/>
</dbReference>
<dbReference type="GO" id="GO:0015679">
    <property type="term" value="P:plasma membrane copper ion transport"/>
    <property type="evidence" value="ECO:0007669"/>
    <property type="project" value="TreeGrafter"/>
</dbReference>
<dbReference type="GO" id="GO:0016020">
    <property type="term" value="C:membrane"/>
    <property type="evidence" value="ECO:0007669"/>
    <property type="project" value="InterPro"/>
</dbReference>
<comment type="similarity">
    <text evidence="1">Belongs to the membrane fusion protein (MFP) (TC 8.A.1) family.</text>
</comment>
<name>A0A7X5ZV05_9SPHN</name>
<dbReference type="Gene3D" id="1.10.287.470">
    <property type="entry name" value="Helix hairpin bin"/>
    <property type="match status" value="1"/>
</dbReference>
<dbReference type="PANTHER" id="PTHR30097:SF4">
    <property type="entry name" value="SLR6042 PROTEIN"/>
    <property type="match status" value="1"/>
</dbReference>
<protein>
    <submittedName>
        <fullName evidence="7">Cobalt-zinc-cadmium efflux system membrane fusion protein</fullName>
    </submittedName>
</protein>
<feature type="domain" description="CzcB-like barrel-sandwich hybrid" evidence="5">
    <location>
        <begin position="95"/>
        <end position="233"/>
    </location>
</feature>
<dbReference type="InterPro" id="IPR051909">
    <property type="entry name" value="MFP_Cation_Efflux"/>
</dbReference>
<keyword evidence="8" id="KW-1185">Reference proteome</keyword>
<evidence type="ECO:0000256" key="2">
    <source>
        <dbReference type="ARBA" id="ARBA00022448"/>
    </source>
</evidence>
<comment type="caution">
    <text evidence="7">The sequence shown here is derived from an EMBL/GenBank/DDBJ whole genome shotgun (WGS) entry which is preliminary data.</text>
</comment>
<dbReference type="NCBIfam" id="TIGR01730">
    <property type="entry name" value="RND_mfp"/>
    <property type="match status" value="1"/>
</dbReference>
<reference evidence="7 8" key="1">
    <citation type="submission" date="2020-03" db="EMBL/GenBank/DDBJ databases">
        <title>Genomic Encyclopedia of Type Strains, Phase IV (KMG-IV): sequencing the most valuable type-strain genomes for metagenomic binning, comparative biology and taxonomic classification.</title>
        <authorList>
            <person name="Goeker M."/>
        </authorList>
    </citation>
    <scope>NUCLEOTIDE SEQUENCE [LARGE SCALE GENOMIC DNA]</scope>
    <source>
        <strain evidence="7 8">DSM 4733</strain>
    </source>
</reference>
<dbReference type="Proteomes" id="UP000564677">
    <property type="component" value="Unassembled WGS sequence"/>
</dbReference>
<evidence type="ECO:0000259" key="6">
    <source>
        <dbReference type="Pfam" id="PF25975"/>
    </source>
</evidence>
<dbReference type="InterPro" id="IPR006143">
    <property type="entry name" value="RND_pump_MFP"/>
</dbReference>
<dbReference type="EMBL" id="JAASQV010000001">
    <property type="protein sequence ID" value="NIJ64647.1"/>
    <property type="molecule type" value="Genomic_DNA"/>
</dbReference>
<evidence type="ECO:0000259" key="5">
    <source>
        <dbReference type="Pfam" id="PF25973"/>
    </source>
</evidence>
<dbReference type="Pfam" id="PF25973">
    <property type="entry name" value="BSH_CzcB"/>
    <property type="match status" value="1"/>
</dbReference>
<feature type="domain" description="CusB-like beta-barrel" evidence="4">
    <location>
        <begin position="239"/>
        <end position="306"/>
    </location>
</feature>
<sequence>MTNENKRLLGGAAGIALVAALGGYGMAQWKSGPAAPIGAEAPKRDAAAEALPDSVAMTEDAVRQAGIATEAIKRGGLGAEIVSQATVAHAPSGEAIVTARAAGAVTRVFKRLGDPVRAGEALAIVESRDAAQIAADRSVANAKVVQAQKALAREQYLYKERVSARVELEQAQAEAATAAAEARRAQVAAGAANVTRDGRGVIVASPISGKITAEAVSLGAFVQPETELYRVADPSKIQIEAAIAPADATRVTPGDRAIVELPDGRTVEARVRAVTPTLTGESRSATAVLDVPAGLQPGLAVRVRLLPARGDFTKSIVVPEDAVQSLEGRDVVFIRTARGFRAVGVRLGQRSAGRVEIVSGLQAGQAIATRNAFLLKAELGKGVGEEE</sequence>
<dbReference type="GO" id="GO:0030313">
    <property type="term" value="C:cell envelope"/>
    <property type="evidence" value="ECO:0007669"/>
    <property type="project" value="TreeGrafter"/>
</dbReference>
<feature type="coiled-coil region" evidence="3">
    <location>
        <begin position="161"/>
        <end position="188"/>
    </location>
</feature>
<dbReference type="InterPro" id="IPR058792">
    <property type="entry name" value="Beta-barrel_RND_2"/>
</dbReference>